<keyword evidence="2" id="KW-1185">Reference proteome</keyword>
<accession>A0ABT1YDD5</accession>
<dbReference type="CDD" id="cd03143">
    <property type="entry name" value="A4_beta-galactosidase_middle_domain"/>
    <property type="match status" value="1"/>
</dbReference>
<reference evidence="1 2" key="1">
    <citation type="submission" date="2022-08" db="EMBL/GenBank/DDBJ databases">
        <title>Paenibacillus endoradicis sp. nov., Paenibacillus radicibacter sp. nov and Paenibacillus pararadicis sp. nov., three cold-adapted plant growth-promoting bacteria isolated from root of Larix gmelinii in Great Khingan.</title>
        <authorList>
            <person name="Xue H."/>
        </authorList>
    </citation>
    <scope>NUCLEOTIDE SEQUENCE [LARGE SCALE GENOMIC DNA]</scope>
    <source>
        <strain evidence="1 2">N5-1-1-5</strain>
    </source>
</reference>
<dbReference type="PANTHER" id="PTHR36848">
    <property type="entry name" value="DNA-BINDING PROTEIN (PUTATIVE SECRETED PROTEIN)-RELATED"/>
    <property type="match status" value="1"/>
</dbReference>
<organism evidence="1 2">
    <name type="scientific">Paenibacillus radicis</name>
    <name type="common">ex Xue et al. 2023</name>
    <dbReference type="NCBI Taxonomy" id="2972489"/>
    <lineage>
        <taxon>Bacteria</taxon>
        <taxon>Bacillati</taxon>
        <taxon>Bacillota</taxon>
        <taxon>Bacilli</taxon>
        <taxon>Bacillales</taxon>
        <taxon>Paenibacillaceae</taxon>
        <taxon>Paenibacillus</taxon>
    </lineage>
</organism>
<dbReference type="Proteomes" id="UP001300012">
    <property type="component" value="Unassembled WGS sequence"/>
</dbReference>
<dbReference type="PANTHER" id="PTHR36848:SF2">
    <property type="entry name" value="SECRETED PROTEIN"/>
    <property type="match status" value="1"/>
</dbReference>
<dbReference type="InterPro" id="IPR053161">
    <property type="entry name" value="Ulvan_degrading_GH"/>
</dbReference>
<dbReference type="EMBL" id="JANQBD010000005">
    <property type="protein sequence ID" value="MCR8631209.1"/>
    <property type="molecule type" value="Genomic_DNA"/>
</dbReference>
<evidence type="ECO:0000313" key="2">
    <source>
        <dbReference type="Proteomes" id="UP001300012"/>
    </source>
</evidence>
<protein>
    <recommendedName>
        <fullName evidence="3">Alpha-L-rhamnosidase</fullName>
    </recommendedName>
</protein>
<comment type="caution">
    <text evidence="1">The sequence shown here is derived from an EMBL/GenBank/DDBJ whole genome shotgun (WGS) entry which is preliminary data.</text>
</comment>
<dbReference type="RefSeq" id="WP_258212815.1">
    <property type="nucleotide sequence ID" value="NZ_JANQBD010000005.1"/>
</dbReference>
<gene>
    <name evidence="1" type="ORF">NV381_08355</name>
</gene>
<dbReference type="InterPro" id="IPR029062">
    <property type="entry name" value="Class_I_gatase-like"/>
</dbReference>
<name>A0ABT1YDD5_9BACL</name>
<evidence type="ECO:0008006" key="3">
    <source>
        <dbReference type="Google" id="ProtNLM"/>
    </source>
</evidence>
<sequence>MENQFKNPSAEYRIHPFWFWNGEMSNDQIKRQIAEMKHKGVGGFFICPRQGLQIPYLSEAWFEKVRTAVECAKQHDMHVWLYDEYPYPSGIAGGEVTLEYPDAKHCTLVHRSERVSGGTKLKLELPWARILSAQAVPVSPDGQRMWDQAVDVRHTIGNIQADQVFQKSGLTAYNQKRYFTYRTIYQMDWEVPAGEWDVILFLEQEIDDFKYYGTFVDPCHREAIECFIRLTHDKYAYYIGDHFGKTIKGMFTDETGLLGKIPWSKQLPDYYKQRTGRGMQEQLGALIYSDSPGAAEFRYDYYQSIHLLLREVYHEQIYDWCERHGLQYVAEVPSVRMTTQLFSHVPGGDSAHEKLGRSLEWILNKYMGQFRNNPKMVSSLARQLNRERNLIECFHSVGWSMTLQDAKWMIDRMAALGTNFYNFHAFFYTLDGLVQHDAPPSQFLQNPYWPHFRQLADYTGRISWLMSEGKADIRIAVLDPTTTLWTHMGNPFHRFDYAGEDPGEKKRLEKLRGDWEELGVQLLRSRIDFDHLDAELLAESDLSGGTIKLGTAEYEVLIIPPVTNLEADAWRSIRTFVDNGGTVIGLGLLPYELIEEGSPTEQEAAELFGAELSLQAQYWKSIAAAVPAEVAAPADRIHAAGSWSKGSCSAYFIPSGGGTFTNTVETLLVLLDQAAPAAVKLHTEGRHKPFLMQTRELSEHSGAVFISNQEGGREVAELQINQERMRGTHMKPGSASYEFRLLDLETGNSEPIDAALQDDAWKISLTFQPYQSHLLIWSQTEEPQVKAGSSQQSKSNAVLLSKQGPWAVNALSENAIRLEKFQLTIGVPNNEMAGSSFEVTAKTFIEQCHDLAQQREFPVAFRQIFGTPPKLSIAYPVACSYRISIQVEQIPQACRLFMDESAIAGDWRLQINGQRLTRADFNHHEVYDHQNIACDVLPYLQQGLNEIVVEVQVLKDGDGVVDALYLQGPFGVFFAEQGTAILTTEPSGMADLPELFCAGYPYYAGTLVYRRTVKLDALMTKGQFELSFKDWDTHDTVEVLVNGQSLAVRPWSPYLWQGSTAIIGDKESFEVEIRVTGTLTGLLEGKYFDYNTHKVLPVEGLL</sequence>
<evidence type="ECO:0000313" key="1">
    <source>
        <dbReference type="EMBL" id="MCR8631209.1"/>
    </source>
</evidence>
<proteinExistence type="predicted"/>
<dbReference type="Gene3D" id="3.40.50.880">
    <property type="match status" value="1"/>
</dbReference>